<dbReference type="Proteomes" id="UP000184603">
    <property type="component" value="Unassembled WGS sequence"/>
</dbReference>
<evidence type="ECO:0000256" key="1">
    <source>
        <dbReference type="SAM" id="MobiDB-lite"/>
    </source>
</evidence>
<dbReference type="EMBL" id="FRFE01000001">
    <property type="protein sequence ID" value="SHO43115.1"/>
    <property type="molecule type" value="Genomic_DNA"/>
</dbReference>
<feature type="signal peptide" evidence="2">
    <location>
        <begin position="1"/>
        <end position="21"/>
    </location>
</feature>
<evidence type="ECO:0000313" key="4">
    <source>
        <dbReference type="Proteomes" id="UP000184603"/>
    </source>
</evidence>
<keyword evidence="4" id="KW-1185">Reference proteome</keyword>
<feature type="chain" id="PRO_5013246676" evidence="2">
    <location>
        <begin position="22"/>
        <end position="325"/>
    </location>
</feature>
<reference evidence="3 4" key="1">
    <citation type="submission" date="2016-12" db="EMBL/GenBank/DDBJ databases">
        <authorList>
            <person name="Song W.-J."/>
            <person name="Kurnit D.M."/>
        </authorList>
    </citation>
    <scope>NUCLEOTIDE SEQUENCE [LARGE SCALE GENOMIC DNA]</scope>
    <source>
        <strain evidence="3 4">DSM 18488</strain>
    </source>
</reference>
<name>A0A1M7XWI2_9BACT</name>
<proteinExistence type="predicted"/>
<organism evidence="3 4">
    <name type="scientific">Desulfopila aestuarii DSM 18488</name>
    <dbReference type="NCBI Taxonomy" id="1121416"/>
    <lineage>
        <taxon>Bacteria</taxon>
        <taxon>Pseudomonadati</taxon>
        <taxon>Thermodesulfobacteriota</taxon>
        <taxon>Desulfobulbia</taxon>
        <taxon>Desulfobulbales</taxon>
        <taxon>Desulfocapsaceae</taxon>
        <taxon>Desulfopila</taxon>
    </lineage>
</organism>
<feature type="region of interest" description="Disordered" evidence="1">
    <location>
        <begin position="256"/>
        <end position="325"/>
    </location>
</feature>
<keyword evidence="2" id="KW-0732">Signal</keyword>
<dbReference type="RefSeq" id="WP_073611652.1">
    <property type="nucleotide sequence ID" value="NZ_FRFE01000001.1"/>
</dbReference>
<dbReference type="STRING" id="1121416.SAMN02745220_00302"/>
<evidence type="ECO:0000256" key="2">
    <source>
        <dbReference type="SAM" id="SignalP"/>
    </source>
</evidence>
<sequence length="325" mass="33430">MKGLCLSVVLGFFLIQGTALAVTGSGGNAGSPTTTERFLGESIASGELTQLKSAMQRSGFTEDEVSRIHAGLSEAVSHGVPSGPLMGKINEGIVKGASAEQIIRAVTMVGERYTRAGQYLQELGLQKNGGGAVLELLVNAQSAGMAPEDLGRVISLLRDETRRNNDRTRDDRLIWETLVFTQELRRLGVNSKLIADMASSLLVKGADSVDFGNMTANFRKTGDRRLVGEQANFLFGKIEAGADIVEVRKSVQTGMNGRVEQITKPESDTGAGKGGQQGQDNGGGQQNSGQNSGGGEVSGSGGGGGNGGGGGSAGGDSGGQGQKGK</sequence>
<feature type="compositionally biased region" description="Gly residues" evidence="1">
    <location>
        <begin position="271"/>
        <end position="325"/>
    </location>
</feature>
<accession>A0A1M7XWI2</accession>
<protein>
    <submittedName>
        <fullName evidence="3">Uncharacterized protein</fullName>
    </submittedName>
</protein>
<dbReference type="AlphaFoldDB" id="A0A1M7XWI2"/>
<gene>
    <name evidence="3" type="ORF">SAMN02745220_00302</name>
</gene>
<evidence type="ECO:0000313" key="3">
    <source>
        <dbReference type="EMBL" id="SHO43115.1"/>
    </source>
</evidence>